<dbReference type="Pfam" id="PF00071">
    <property type="entry name" value="Ras"/>
    <property type="match status" value="1"/>
</dbReference>
<dbReference type="Pfam" id="PF00651">
    <property type="entry name" value="BTB"/>
    <property type="match status" value="2"/>
</dbReference>
<dbReference type="SUPFAM" id="SSF54695">
    <property type="entry name" value="POZ domain"/>
    <property type="match status" value="2"/>
</dbReference>
<dbReference type="InterPro" id="IPR027417">
    <property type="entry name" value="P-loop_NTPase"/>
</dbReference>
<dbReference type="PROSITE" id="PS51419">
    <property type="entry name" value="RAB"/>
    <property type="match status" value="1"/>
</dbReference>
<dbReference type="Gene3D" id="3.30.710.10">
    <property type="entry name" value="Potassium Channel Kv1.1, Chain A"/>
    <property type="match status" value="2"/>
</dbReference>
<dbReference type="RefSeq" id="XP_031552847.1">
    <property type="nucleotide sequence ID" value="XM_031696987.1"/>
</dbReference>
<evidence type="ECO:0000313" key="4">
    <source>
        <dbReference type="RefSeq" id="XP_031552847.1"/>
    </source>
</evidence>
<feature type="compositionally biased region" description="Pro residues" evidence="1">
    <location>
        <begin position="532"/>
        <end position="541"/>
    </location>
</feature>
<dbReference type="OrthoDB" id="8830751at2759"/>
<dbReference type="KEGG" id="aten:116290018"/>
<dbReference type="Proteomes" id="UP000515163">
    <property type="component" value="Unplaced"/>
</dbReference>
<dbReference type="InterPro" id="IPR001806">
    <property type="entry name" value="Small_GTPase"/>
</dbReference>
<dbReference type="GeneID" id="116290018"/>
<dbReference type="Gene3D" id="3.40.50.300">
    <property type="entry name" value="P-loop containing nucleotide triphosphate hydrolases"/>
    <property type="match status" value="1"/>
</dbReference>
<protein>
    <submittedName>
        <fullName evidence="4">Rho-related protein racA-like</fullName>
    </submittedName>
</protein>
<accession>A0A6P8HJI8</accession>
<evidence type="ECO:0000256" key="1">
    <source>
        <dbReference type="SAM" id="MobiDB-lite"/>
    </source>
</evidence>
<evidence type="ECO:0000259" key="2">
    <source>
        <dbReference type="PROSITE" id="PS50097"/>
    </source>
</evidence>
<dbReference type="InterPro" id="IPR005225">
    <property type="entry name" value="Small_GTP-bd"/>
</dbReference>
<dbReference type="InterPro" id="IPR011333">
    <property type="entry name" value="SKP1/BTB/POZ_sf"/>
</dbReference>
<feature type="region of interest" description="Disordered" evidence="1">
    <location>
        <begin position="528"/>
        <end position="565"/>
    </location>
</feature>
<sequence>MDYNLPLNIVLVGDPEVGKSTLIAKCHQFNPTSENGGFFTRDFKIPSSYKPTSLSSYLTSIYQNKGDHSMMYSVFRANIIDTGGARRYDHVRPLAYIDAEVFLVCFDICNRQSFLNVSSRWLPEIKKYESQVPVILVGTKADLKSRRQVTETEICDACKTSNICWRNYIETKSYDKDGMVCALFDKAVELAFTYHKDHLKSRFKKTKDKYSEQIFDVTNLEKASDPPECARGSSTLSSDWQVTLDSKRAADVILKFQDESPEIHAHKFVLALASTTFRKLFKTFDNICGAIIRGRNAGQTSLPTDETECCNFCVNSETSTVQELYSSFLEKTPFFQIHCAHCSGQKVGDKKEGKSREAFSIQITFKTFIKRPVFLSVLEWMYTGRLDISDEPEQSFIEDLEKILLELEIQALRFSLLRILQHRRRLNIPLPPSARGHNLGQYGNIPISPPILPPLLPSARGLNLGQHCNIPVPPPLPPLLPSARGHNLGQHGNIPLPPPIPPLPPSAYNIPLPPPLLPSARGHNLGQHGNIPIPPPIPPPARRNNLGQHSNIPLGPPTPRPPVSKRDLANAYKEMWENAHSLLIDKDLQPDLVLIVDNMPIHVHRVVLISRSPMMAAMLDGNFKERDLNTVKLPSVPLEHFRTLLEFMYSDTCALNETNIKDIMKLADRFDLPSLLKRCEEYMIYTLLDNTFTKDFVEMGRDLVMDTIYFSETFNAQLLHKWCLHFVATNYDLFEQEEDFKAIWSQNAEYMESNQWPSRNYIQVLKQYKASRSKINEILRKRRSNTTKCACCIM</sequence>
<gene>
    <name evidence="4" type="primary">LOC116290018</name>
</gene>
<evidence type="ECO:0000313" key="3">
    <source>
        <dbReference type="Proteomes" id="UP000515163"/>
    </source>
</evidence>
<dbReference type="GO" id="GO:0003924">
    <property type="term" value="F:GTPase activity"/>
    <property type="evidence" value="ECO:0007669"/>
    <property type="project" value="InterPro"/>
</dbReference>
<dbReference type="InParanoid" id="A0A6P8HJI8"/>
<dbReference type="SMART" id="SM00174">
    <property type="entry name" value="RHO"/>
    <property type="match status" value="1"/>
</dbReference>
<dbReference type="PROSITE" id="PS51420">
    <property type="entry name" value="RHO"/>
    <property type="match status" value="1"/>
</dbReference>
<dbReference type="SMART" id="SM00225">
    <property type="entry name" value="BTB"/>
    <property type="match status" value="2"/>
</dbReference>
<proteinExistence type="predicted"/>
<dbReference type="GO" id="GO:0005525">
    <property type="term" value="F:GTP binding"/>
    <property type="evidence" value="ECO:0007669"/>
    <property type="project" value="InterPro"/>
</dbReference>
<reference evidence="4" key="1">
    <citation type="submission" date="2025-08" db="UniProtKB">
        <authorList>
            <consortium name="RefSeq"/>
        </authorList>
    </citation>
    <scope>IDENTIFICATION</scope>
    <source>
        <tissue evidence="4">Tentacle</tissue>
    </source>
</reference>
<dbReference type="SMART" id="SM00175">
    <property type="entry name" value="RAB"/>
    <property type="match status" value="1"/>
</dbReference>
<dbReference type="PANTHER" id="PTHR24410:SF23">
    <property type="entry name" value="BTB DOMAIN-CONTAINING PROTEIN-RELATED"/>
    <property type="match status" value="1"/>
</dbReference>
<organism evidence="3 4">
    <name type="scientific">Actinia tenebrosa</name>
    <name type="common">Australian red waratah sea anemone</name>
    <dbReference type="NCBI Taxonomy" id="6105"/>
    <lineage>
        <taxon>Eukaryota</taxon>
        <taxon>Metazoa</taxon>
        <taxon>Cnidaria</taxon>
        <taxon>Anthozoa</taxon>
        <taxon>Hexacorallia</taxon>
        <taxon>Actiniaria</taxon>
        <taxon>Actiniidae</taxon>
        <taxon>Actinia</taxon>
    </lineage>
</organism>
<keyword evidence="3" id="KW-1185">Reference proteome</keyword>
<dbReference type="SMART" id="SM00173">
    <property type="entry name" value="RAS"/>
    <property type="match status" value="1"/>
</dbReference>
<dbReference type="NCBIfam" id="TIGR00231">
    <property type="entry name" value="small_GTP"/>
    <property type="match status" value="1"/>
</dbReference>
<dbReference type="AlphaFoldDB" id="A0A6P8HJI8"/>
<feature type="domain" description="BTB" evidence="2">
    <location>
        <begin position="590"/>
        <end position="657"/>
    </location>
</feature>
<dbReference type="InterPro" id="IPR000210">
    <property type="entry name" value="BTB/POZ_dom"/>
</dbReference>
<dbReference type="PRINTS" id="PR00449">
    <property type="entry name" value="RASTRNSFRMNG"/>
</dbReference>
<name>A0A6P8HJI8_ACTTE</name>
<dbReference type="PANTHER" id="PTHR24410">
    <property type="entry name" value="HL07962P-RELATED"/>
    <property type="match status" value="1"/>
</dbReference>
<dbReference type="InterPro" id="IPR051481">
    <property type="entry name" value="BTB-POZ/Galectin-3-binding"/>
</dbReference>
<feature type="domain" description="BTB" evidence="2">
    <location>
        <begin position="250"/>
        <end position="390"/>
    </location>
</feature>
<dbReference type="PROSITE" id="PS50097">
    <property type="entry name" value="BTB"/>
    <property type="match status" value="2"/>
</dbReference>
<dbReference type="SUPFAM" id="SSF52540">
    <property type="entry name" value="P-loop containing nucleoside triphosphate hydrolases"/>
    <property type="match status" value="1"/>
</dbReference>